<dbReference type="SMART" id="SM01147">
    <property type="entry name" value="DUF1087"/>
    <property type="match status" value="1"/>
</dbReference>
<dbReference type="PANTHER" id="PTHR45623">
    <property type="entry name" value="CHROMODOMAIN-HELICASE-DNA-BINDING PROTEIN 3-RELATED-RELATED"/>
    <property type="match status" value="1"/>
</dbReference>
<dbReference type="Proteomes" id="UP000017836">
    <property type="component" value="Unassembled WGS sequence"/>
</dbReference>
<proteinExistence type="inferred from homology"/>
<keyword evidence="10" id="KW-0175">Coiled coil</keyword>
<feature type="domain" description="Helicase ATP-binding" evidence="16">
    <location>
        <begin position="727"/>
        <end position="902"/>
    </location>
</feature>
<keyword evidence="4" id="KW-0677">Repeat</keyword>
<dbReference type="Pfam" id="PF00628">
    <property type="entry name" value="PHD"/>
    <property type="match status" value="1"/>
</dbReference>
<dbReference type="GO" id="GO:0140658">
    <property type="term" value="F:ATP-dependent chromatin remodeler activity"/>
    <property type="evidence" value="ECO:0000318"/>
    <property type="project" value="GO_Central"/>
</dbReference>
<feature type="region of interest" description="Disordered" evidence="13">
    <location>
        <begin position="1373"/>
        <end position="1392"/>
    </location>
</feature>
<dbReference type="InterPro" id="IPR027417">
    <property type="entry name" value="P-loop_NTPase"/>
</dbReference>
<evidence type="ECO:0000256" key="4">
    <source>
        <dbReference type="ARBA" id="ARBA00022737"/>
    </source>
</evidence>
<dbReference type="Pfam" id="PF00271">
    <property type="entry name" value="Helicase_C"/>
    <property type="match status" value="1"/>
</dbReference>
<dbReference type="EMBL" id="KI397628">
    <property type="protein sequence ID" value="ERM93773.1"/>
    <property type="molecule type" value="Genomic_DNA"/>
</dbReference>
<dbReference type="PROSITE" id="PS51194">
    <property type="entry name" value="HELICASE_CTER"/>
    <property type="match status" value="1"/>
</dbReference>
<dbReference type="SUPFAM" id="SSF54160">
    <property type="entry name" value="Chromo domain-like"/>
    <property type="match status" value="2"/>
</dbReference>
<dbReference type="Gene3D" id="3.40.50.300">
    <property type="entry name" value="P-loop containing nucleotide triphosphate hydrolases"/>
    <property type="match status" value="1"/>
</dbReference>
<evidence type="ECO:0000256" key="5">
    <source>
        <dbReference type="ARBA" id="ARBA00022741"/>
    </source>
</evidence>
<evidence type="ECO:0000313" key="19">
    <source>
        <dbReference type="Proteomes" id="UP000017836"/>
    </source>
</evidence>
<dbReference type="OrthoDB" id="5857104at2759"/>
<dbReference type="GO" id="GO:0003677">
    <property type="term" value="F:DNA binding"/>
    <property type="evidence" value="ECO:0000318"/>
    <property type="project" value="GO_Central"/>
</dbReference>
<dbReference type="Gramene" id="ERM93773">
    <property type="protein sequence ID" value="ERM93773"/>
    <property type="gene ID" value="AMTR_s00004p00270040"/>
</dbReference>
<gene>
    <name evidence="18" type="ORF">AMTR_s00004p00270040</name>
</gene>
<feature type="compositionally biased region" description="Basic and acidic residues" evidence="13">
    <location>
        <begin position="299"/>
        <end position="313"/>
    </location>
</feature>
<dbReference type="InterPro" id="IPR009057">
    <property type="entry name" value="Homeodomain-like_sf"/>
</dbReference>
<evidence type="ECO:0000259" key="17">
    <source>
        <dbReference type="PROSITE" id="PS51194"/>
    </source>
</evidence>
<feature type="region of interest" description="Disordered" evidence="13">
    <location>
        <begin position="1713"/>
        <end position="1735"/>
    </location>
</feature>
<evidence type="ECO:0000256" key="7">
    <source>
        <dbReference type="ARBA" id="ARBA00022801"/>
    </source>
</evidence>
<dbReference type="CDD" id="cd18793">
    <property type="entry name" value="SF2_C_SNF"/>
    <property type="match status" value="1"/>
</dbReference>
<feature type="region of interest" description="Disordered" evidence="13">
    <location>
        <begin position="2056"/>
        <end position="2117"/>
    </location>
</feature>
<comment type="similarity">
    <text evidence="2">Belongs to the SNF2/RAD54 helicase family.</text>
</comment>
<dbReference type="SMART" id="SM00298">
    <property type="entry name" value="CHROMO"/>
    <property type="match status" value="2"/>
</dbReference>
<dbReference type="InterPro" id="IPR014001">
    <property type="entry name" value="Helicase_ATP-bd"/>
</dbReference>
<protein>
    <recommendedName>
        <fullName evidence="20">Protein CHROMATIN REMODELING 4</fullName>
    </recommendedName>
</protein>
<dbReference type="PROSITE" id="PS01359">
    <property type="entry name" value="ZF_PHD_1"/>
    <property type="match status" value="1"/>
</dbReference>
<feature type="compositionally biased region" description="Basic and acidic residues" evidence="13">
    <location>
        <begin position="1447"/>
        <end position="1460"/>
    </location>
</feature>
<dbReference type="Gene3D" id="3.40.50.10810">
    <property type="entry name" value="Tandem AAA-ATPase domain"/>
    <property type="match status" value="1"/>
</dbReference>
<feature type="compositionally biased region" description="Low complexity" evidence="13">
    <location>
        <begin position="1680"/>
        <end position="1692"/>
    </location>
</feature>
<dbReference type="SMART" id="SM00249">
    <property type="entry name" value="PHD"/>
    <property type="match status" value="1"/>
</dbReference>
<evidence type="ECO:0000256" key="1">
    <source>
        <dbReference type="ARBA" id="ARBA00004123"/>
    </source>
</evidence>
<evidence type="ECO:0000256" key="2">
    <source>
        <dbReference type="ARBA" id="ARBA00007025"/>
    </source>
</evidence>
<dbReference type="Gene3D" id="1.10.10.60">
    <property type="entry name" value="Homeodomain-like"/>
    <property type="match status" value="1"/>
</dbReference>
<keyword evidence="3" id="KW-0479">Metal-binding</keyword>
<dbReference type="SUPFAM" id="SSF46689">
    <property type="entry name" value="Homeodomain-like"/>
    <property type="match status" value="1"/>
</dbReference>
<feature type="region of interest" description="Disordered" evidence="13">
    <location>
        <begin position="1294"/>
        <end position="1333"/>
    </location>
</feature>
<keyword evidence="7" id="KW-0378">Hydrolase</keyword>
<evidence type="ECO:0000256" key="3">
    <source>
        <dbReference type="ARBA" id="ARBA00022723"/>
    </source>
</evidence>
<name>W1NEG1_AMBTC</name>
<dbReference type="SMART" id="SM00487">
    <property type="entry name" value="DEXDc"/>
    <property type="match status" value="1"/>
</dbReference>
<feature type="domain" description="Chromo" evidence="14">
    <location>
        <begin position="538"/>
        <end position="606"/>
    </location>
</feature>
<dbReference type="InterPro" id="IPR038718">
    <property type="entry name" value="SNF2-like_sf"/>
</dbReference>
<dbReference type="CDD" id="cd18660">
    <property type="entry name" value="CD1_tandem"/>
    <property type="match status" value="1"/>
</dbReference>
<evidence type="ECO:0000259" key="15">
    <source>
        <dbReference type="PROSITE" id="PS50016"/>
    </source>
</evidence>
<dbReference type="CDD" id="cd18659">
    <property type="entry name" value="CD2_tandem"/>
    <property type="match status" value="1"/>
</dbReference>
<dbReference type="GO" id="GO:0005634">
    <property type="term" value="C:nucleus"/>
    <property type="evidence" value="ECO:0000318"/>
    <property type="project" value="GO_Central"/>
</dbReference>
<dbReference type="InterPro" id="IPR000330">
    <property type="entry name" value="SNF2_N"/>
</dbReference>
<dbReference type="InterPro" id="IPR011011">
    <property type="entry name" value="Znf_FYVE_PHD"/>
</dbReference>
<keyword evidence="9" id="KW-0067">ATP-binding</keyword>
<dbReference type="InterPro" id="IPR049730">
    <property type="entry name" value="SNF2/RAD54-like_C"/>
</dbReference>
<feature type="compositionally biased region" description="Basic and acidic residues" evidence="13">
    <location>
        <begin position="238"/>
        <end position="252"/>
    </location>
</feature>
<keyword evidence="8" id="KW-0862">Zinc</keyword>
<dbReference type="OMA" id="FEWHAND"/>
<keyword evidence="5" id="KW-0547">Nucleotide-binding</keyword>
<feature type="compositionally biased region" description="Polar residues" evidence="13">
    <location>
        <begin position="1669"/>
        <end position="1679"/>
    </location>
</feature>
<dbReference type="SMART" id="SM00490">
    <property type="entry name" value="HELICc"/>
    <property type="match status" value="1"/>
</dbReference>
<dbReference type="CDD" id="cd11660">
    <property type="entry name" value="SANT_TRF"/>
    <property type="match status" value="1"/>
</dbReference>
<dbReference type="GO" id="GO:0003682">
    <property type="term" value="F:chromatin binding"/>
    <property type="evidence" value="ECO:0000318"/>
    <property type="project" value="GO_Central"/>
</dbReference>
<keyword evidence="19" id="KW-1185">Reference proteome</keyword>
<dbReference type="InterPro" id="IPR000953">
    <property type="entry name" value="Chromo/chromo_shadow_dom"/>
</dbReference>
<evidence type="ECO:0000256" key="12">
    <source>
        <dbReference type="PROSITE-ProRule" id="PRU00146"/>
    </source>
</evidence>
<dbReference type="STRING" id="13333.W1NEG1"/>
<feature type="region of interest" description="Disordered" evidence="13">
    <location>
        <begin position="2235"/>
        <end position="2287"/>
    </location>
</feature>
<evidence type="ECO:0000256" key="11">
    <source>
        <dbReference type="ARBA" id="ARBA00023242"/>
    </source>
</evidence>
<comment type="subcellular location">
    <subcellularLocation>
        <location evidence="1">Nucleus</location>
    </subcellularLocation>
</comment>
<dbReference type="GO" id="GO:0005524">
    <property type="term" value="F:ATP binding"/>
    <property type="evidence" value="ECO:0007669"/>
    <property type="project" value="UniProtKB-KW"/>
</dbReference>
<feature type="domain" description="PHD-type" evidence="15">
    <location>
        <begin position="74"/>
        <end position="121"/>
    </location>
</feature>
<feature type="compositionally biased region" description="Polar residues" evidence="13">
    <location>
        <begin position="1461"/>
        <end position="1477"/>
    </location>
</feature>
<keyword evidence="11" id="KW-0539">Nucleus</keyword>
<feature type="compositionally biased region" description="Basic residues" evidence="13">
    <location>
        <begin position="2076"/>
        <end position="2085"/>
    </location>
</feature>
<dbReference type="GO" id="GO:0008270">
    <property type="term" value="F:zinc ion binding"/>
    <property type="evidence" value="ECO:0007669"/>
    <property type="project" value="UniProtKB-KW"/>
</dbReference>
<dbReference type="PANTHER" id="PTHR45623:SF28">
    <property type="entry name" value="PROTEIN CHROMATIN REMODELING 4"/>
    <property type="match status" value="1"/>
</dbReference>
<reference evidence="19" key="1">
    <citation type="journal article" date="2013" name="Science">
        <title>The Amborella genome and the evolution of flowering plants.</title>
        <authorList>
            <consortium name="Amborella Genome Project"/>
        </authorList>
    </citation>
    <scope>NUCLEOTIDE SEQUENCE [LARGE SCALE GENOMIC DNA]</scope>
</reference>
<dbReference type="CDD" id="cd15532">
    <property type="entry name" value="PHD2_CHD_II"/>
    <property type="match status" value="1"/>
</dbReference>
<dbReference type="InterPro" id="IPR023780">
    <property type="entry name" value="Chromo_domain"/>
</dbReference>
<feature type="region of interest" description="Disordered" evidence="13">
    <location>
        <begin position="235"/>
        <end position="313"/>
    </location>
</feature>
<dbReference type="Gene3D" id="3.30.40.10">
    <property type="entry name" value="Zinc/RING finger domain, C3HC4 (zinc finger)"/>
    <property type="match status" value="1"/>
</dbReference>
<feature type="domain" description="Helicase C-terminal" evidence="17">
    <location>
        <begin position="1031"/>
        <end position="1184"/>
    </location>
</feature>
<feature type="region of interest" description="Disordered" evidence="13">
    <location>
        <begin position="1980"/>
        <end position="2015"/>
    </location>
</feature>
<dbReference type="SUPFAM" id="SSF52540">
    <property type="entry name" value="P-loop containing nucleoside triphosphate hydrolases"/>
    <property type="match status" value="2"/>
</dbReference>
<evidence type="ECO:0000259" key="14">
    <source>
        <dbReference type="PROSITE" id="PS50013"/>
    </source>
</evidence>
<evidence type="ECO:0000313" key="18">
    <source>
        <dbReference type="EMBL" id="ERM93773.1"/>
    </source>
</evidence>
<dbReference type="InterPro" id="IPR001650">
    <property type="entry name" value="Helicase_C-like"/>
</dbReference>
<dbReference type="GO" id="GO:0016887">
    <property type="term" value="F:ATP hydrolysis activity"/>
    <property type="evidence" value="ECO:0000318"/>
    <property type="project" value="GO_Central"/>
</dbReference>
<feature type="region of interest" description="Disordered" evidence="13">
    <location>
        <begin position="23"/>
        <end position="67"/>
    </location>
</feature>
<feature type="domain" description="Chromo" evidence="14">
    <location>
        <begin position="620"/>
        <end position="672"/>
    </location>
</feature>
<dbReference type="InterPro" id="IPR013083">
    <property type="entry name" value="Znf_RING/FYVE/PHD"/>
</dbReference>
<evidence type="ECO:0000256" key="13">
    <source>
        <dbReference type="SAM" id="MobiDB-lite"/>
    </source>
</evidence>
<feature type="compositionally biased region" description="Acidic residues" evidence="13">
    <location>
        <begin position="1378"/>
        <end position="1387"/>
    </location>
</feature>
<dbReference type="Pfam" id="PF06465">
    <property type="entry name" value="DUF1087"/>
    <property type="match status" value="1"/>
</dbReference>
<dbReference type="InterPro" id="IPR016197">
    <property type="entry name" value="Chromo-like_dom_sf"/>
</dbReference>
<dbReference type="InterPro" id="IPR019786">
    <property type="entry name" value="Zinc_finger_PHD-type_CS"/>
</dbReference>
<feature type="compositionally biased region" description="Polar residues" evidence="13">
    <location>
        <begin position="1623"/>
        <end position="1651"/>
    </location>
</feature>
<dbReference type="GO" id="GO:0006338">
    <property type="term" value="P:chromatin remodeling"/>
    <property type="evidence" value="ECO:0000318"/>
    <property type="project" value="GO_Central"/>
</dbReference>
<feature type="region of interest" description="Disordered" evidence="13">
    <location>
        <begin position="1202"/>
        <end position="1236"/>
    </location>
</feature>
<dbReference type="InterPro" id="IPR019787">
    <property type="entry name" value="Znf_PHD-finger"/>
</dbReference>
<keyword evidence="6 12" id="KW-0863">Zinc-finger</keyword>
<feature type="region of interest" description="Disordered" evidence="13">
    <location>
        <begin position="1623"/>
        <end position="1693"/>
    </location>
</feature>
<dbReference type="PROSITE" id="PS50016">
    <property type="entry name" value="ZF_PHD_2"/>
    <property type="match status" value="1"/>
</dbReference>
<dbReference type="Gene3D" id="2.40.50.40">
    <property type="match status" value="2"/>
</dbReference>
<dbReference type="PROSITE" id="PS51192">
    <property type="entry name" value="HELICASE_ATP_BIND_1"/>
    <property type="match status" value="1"/>
</dbReference>
<evidence type="ECO:0000259" key="16">
    <source>
        <dbReference type="PROSITE" id="PS51192"/>
    </source>
</evidence>
<feature type="region of interest" description="Disordered" evidence="13">
    <location>
        <begin position="1831"/>
        <end position="1852"/>
    </location>
</feature>
<feature type="region of interest" description="Disordered" evidence="13">
    <location>
        <begin position="1424"/>
        <end position="1489"/>
    </location>
</feature>
<evidence type="ECO:0000256" key="9">
    <source>
        <dbReference type="ARBA" id="ARBA00022840"/>
    </source>
</evidence>
<dbReference type="InterPro" id="IPR009463">
    <property type="entry name" value="DUF1087"/>
</dbReference>
<dbReference type="FunFam" id="3.40.50.300:FF:000607">
    <property type="entry name" value="chromodomain-helicase-DNA-binding protein 1-like isoform X1"/>
    <property type="match status" value="1"/>
</dbReference>
<sequence>MMEKESPQNKLIDGKWVLKRKRKRLSSGLEPNNGKEVGDPSPETLRSFPSAKQLKDESNLSQSVKRRKGNDGHYYDCVICNTRGNLLCCDSCPRTYHFRCLSPPLKRTPLGKWQCPTCREQTNSVEPMGSPDAISRETKASKNIKKRKVVTKGLHSHKGLVMGCNSASEKKKSYSKGKHPHHSTEMHAKKNSEILETNLSCDTNSSRSCRDGYTAGSNSKCEDITIEKKPSLHPINKFIDKRSRSSCKERQSLGKRSGLKLKDESSEVKSNSNNGRVGSKLLSAFDDSTQKARKRRDKCNKGDKMKKSRSEKGKRGVTTCINCGSHTSSKKHDSDGPCQSCMEVDKGGAPGTQILNNQEQNEVDRVLGCRLRNCQAISAALDHTNIDSLSSHLELKTHPVMHAAFAEPSSDVIVLENNDLLEDHPVGIEVANVDGLENSAIEDIKKEDCFVDAEYLNGNTEINTEKDHILAFEGQPLGVMGGRSLNIETRDGSSFNLELKKEKKGKMIGKNSNVELGDADVCDDPKCTTLVLSESNVSSKEKLCGSVVEKGKEISYSGNGANATDDDKQYEFLVKWAGKSNIHNNWIPESELKVRAKRKLDNYKAKFGTAVINICQEQWSRPQRIIALRVSQGNTTEVLVKWCGLPYDECTWERLDEPVIKKAAKLIDNFNQFEQRTLDMDAAPSAGMENAKGECQINEVATLVEQPKELKGGALFSHQLEALNWLRKCWHRSKNVILADEMGLGKTVSACAFMSSLYCEFKVRLPCLVLVPLSTMPNWLAEFALWAPHLNVVEYHGCAKARSMIRQYEWYATDPDGKQTKLNKFNVILTTYEMVMADASHLRGVPWEVLIVDEGHRLKNSSSKLFNLLNTFSFQHRVLLTGTPLQNNLGEMYNLLNFLQPLSFPSLSWFEEKFNDLTTAEKAEELKKIVAPHMLRRLKRDAMQNIPPKTERTVPVELSSIQAEYYRAMLTKNYQILRNVGKGGLQQSMLNIVMQLRKVCNHPYLIPGTEPESGTLEFLHEMRIKASAKLTLLHGMLKILKREGHRVLIFSQMTKLLDVLEDYLTVEFGPKSFERVDGSVAVADRQAAIARFNQDKSRFVFLLSTRSCGLGINLATADTVIIYDSDFNPHADIQAMNRAHRIGQSKRLLVYRLVVRASVEERILQLAKKKLMLDQLFVNKAESQKEVEDILRWGTEELFHDSAGAPGKDSLENSGNKTGIPSDPEQRHRRRTGGLGDVYQDRCMDGYTKSVWDESAILKLLDRSNLDLGASESTEGEVENDMLGSVKSVEWNDRDASEEQDGMDLLPNVVGDAGTQSSERKADPTSSNPDENEWDRLLRVRWEKYQNEEEAALGRGKRLRKVVSYKEAFGPNASEALSESENEEEEPKVDYSPAGRAFKMKFAKLRVRQKERIAQRRVIQEHLSASVKQHQEPEQILLSSPPPSSKVGEDHHTDANRDQITKLSSSDQKCSEPQSSDAPKDIGRVKQLNGSQGPSYMIFPCPAFPDLPPGNLSTNIFCNLPSMGSLNSVPTKTQLPVETSTCHKVDSLSKTFPLFQMPWQPNYERIPGVPESSDHAAQRMLPFHLPRGIGAGTEVKTRSREFMAPGSFLSPDASPDVMLQRWPNNGTHDSSFPSSLNPLNGRIPSQDSSGASHLAFPTKAPTPEERSLLNMNPPLSSTVSESLPFPSPSLSLGRNSEASRRLLQDLPLLPPLPNFKFQRNNNEVEEPNQQQSREMPDCSYGLGQIQATYSSLTESHKRVLENIMLRCGNLKSKKQPWSEDELDSLWIGVRRHGKGNWDIMLKDSNLGFSKHRAVEDLSKQWEMEQLKITGGSTLSPVQPPPPPPKQSDPFPAIPEEMMNRALMGSRFATPGGADEFTNPPLFRGFPTDIQLRQGGLTRGQNSSFSMPKLSRMNVGNIMDRSSKSGGTPAPELPFLTEGLSALPPLGLGDLTQKKEDKYGKLPSYLDQSLSFLRDSRSKLRNVDPPNGSGTIFPNEQDHGLGSGSCPSPMKDENENLSAKSNLPHWLREAVRPPSPPILPPTVSAIAHSVHVLYGDKQSIPPFPKPGPHPLPPKNPLRLKKKSKAHNHGEQTGSSHEKSHVPSPILSSPTSSMPMICSSGFSGGETKISLPPLGLTIPSTSVPSGPLPLPYPTDRKALPLGLGQTTILRSPDILGLAASYVTPAPGVCVGPIDVSLSLTNVDGPSLVNGDGNEESYDRERGLEGLSDGWGLGIRKKRGGRRAYQSGSWRAASLKVESGSSESKGTESKETASEDVEEAAGSGNGSPSS</sequence>
<organism evidence="18 19">
    <name type="scientific">Amborella trichopoda</name>
    <dbReference type="NCBI Taxonomy" id="13333"/>
    <lineage>
        <taxon>Eukaryota</taxon>
        <taxon>Viridiplantae</taxon>
        <taxon>Streptophyta</taxon>
        <taxon>Embryophyta</taxon>
        <taxon>Tracheophyta</taxon>
        <taxon>Spermatophyta</taxon>
        <taxon>Magnoliopsida</taxon>
        <taxon>Amborellales</taxon>
        <taxon>Amborellaceae</taxon>
        <taxon>Amborella</taxon>
    </lineage>
</organism>
<dbReference type="InterPro" id="IPR001965">
    <property type="entry name" value="Znf_PHD"/>
</dbReference>
<dbReference type="eggNOG" id="KOG0383">
    <property type="taxonomic scope" value="Eukaryota"/>
</dbReference>
<evidence type="ECO:0008006" key="20">
    <source>
        <dbReference type="Google" id="ProtNLM"/>
    </source>
</evidence>
<feature type="compositionally biased region" description="Pro residues" evidence="13">
    <location>
        <begin position="2060"/>
        <end position="2074"/>
    </location>
</feature>
<evidence type="ECO:0000256" key="6">
    <source>
        <dbReference type="ARBA" id="ARBA00022771"/>
    </source>
</evidence>
<evidence type="ECO:0000256" key="8">
    <source>
        <dbReference type="ARBA" id="ARBA00022833"/>
    </source>
</evidence>
<dbReference type="PROSITE" id="PS50013">
    <property type="entry name" value="CHROMO_2"/>
    <property type="match status" value="2"/>
</dbReference>
<feature type="compositionally biased region" description="Pro residues" evidence="13">
    <location>
        <begin position="1837"/>
        <end position="1846"/>
    </location>
</feature>
<dbReference type="Pfam" id="PF00385">
    <property type="entry name" value="Chromo"/>
    <property type="match status" value="2"/>
</dbReference>
<dbReference type="Pfam" id="PF00176">
    <property type="entry name" value="SNF2-rel_dom"/>
    <property type="match status" value="1"/>
</dbReference>
<dbReference type="GO" id="GO:0042393">
    <property type="term" value="F:histone binding"/>
    <property type="evidence" value="ECO:0000318"/>
    <property type="project" value="GO_Central"/>
</dbReference>
<dbReference type="SUPFAM" id="SSF57903">
    <property type="entry name" value="FYVE/PHD zinc finger"/>
    <property type="match status" value="1"/>
</dbReference>
<evidence type="ECO:0000256" key="10">
    <source>
        <dbReference type="ARBA" id="ARBA00023054"/>
    </source>
</evidence>
<accession>W1NEG1</accession>
<dbReference type="HOGENOM" id="CLU_000994_1_0_1"/>
<dbReference type="GO" id="GO:0000785">
    <property type="term" value="C:chromatin"/>
    <property type="evidence" value="ECO:0000318"/>
    <property type="project" value="GO_Central"/>
</dbReference>